<evidence type="ECO:0000313" key="5">
    <source>
        <dbReference type="EMBL" id="SEB83165.1"/>
    </source>
</evidence>
<dbReference type="RefSeq" id="WP_068740783.1">
    <property type="nucleotide sequence ID" value="NZ_CBDRGN010000004.1"/>
</dbReference>
<dbReference type="GO" id="GO:0003677">
    <property type="term" value="F:DNA binding"/>
    <property type="evidence" value="ECO:0007669"/>
    <property type="project" value="UniProtKB-KW"/>
</dbReference>
<keyword evidence="1" id="KW-0805">Transcription regulation</keyword>
<evidence type="ECO:0000256" key="2">
    <source>
        <dbReference type="ARBA" id="ARBA00023125"/>
    </source>
</evidence>
<reference evidence="6" key="1">
    <citation type="submission" date="2016-10" db="EMBL/GenBank/DDBJ databases">
        <authorList>
            <person name="Varghese N."/>
            <person name="Submissions S."/>
        </authorList>
    </citation>
    <scope>NUCLEOTIDE SEQUENCE [LARGE SCALE GENOMIC DNA]</scope>
    <source>
        <strain evidence="6">DSM 44234</strain>
    </source>
</reference>
<dbReference type="SUPFAM" id="SSF46785">
    <property type="entry name" value="Winged helix' DNA-binding domain"/>
    <property type="match status" value="1"/>
</dbReference>
<gene>
    <name evidence="5" type="ORF">SAMN04489793_0887</name>
</gene>
<dbReference type="InterPro" id="IPR011711">
    <property type="entry name" value="GntR_C"/>
</dbReference>
<sequence length="241" mass="24871">MELSPVTKRSAADEVHDQLLNQLVSGAAPVGSRLPSERRLAEVLGVSRPVIREAIARLATSGHVEVRQGDGAVVNDITRTGGLDLLPHLLVAAPDGAVVDPSVVRSVLEVREHLGPWIAEKAAARSAENLAGPLTAALAAIEAAGSGAEQQAAALGYWEHLVRGADSIAMTLIFNGMRRVYEPMLGVVADAVAAAEPADRYRALTAAVLDGDATAARAAARAVLGGATGVLGGFLDRMEQS</sequence>
<dbReference type="PANTHER" id="PTHR43537">
    <property type="entry name" value="TRANSCRIPTIONAL REGULATOR, GNTR FAMILY"/>
    <property type="match status" value="1"/>
</dbReference>
<dbReference type="Pfam" id="PF00392">
    <property type="entry name" value="GntR"/>
    <property type="match status" value="1"/>
</dbReference>
<evidence type="ECO:0000256" key="3">
    <source>
        <dbReference type="ARBA" id="ARBA00023163"/>
    </source>
</evidence>
<evidence type="ECO:0000259" key="4">
    <source>
        <dbReference type="PROSITE" id="PS50949"/>
    </source>
</evidence>
<dbReference type="OrthoDB" id="3172099at2"/>
<dbReference type="SMART" id="SM00345">
    <property type="entry name" value="HTH_GNTR"/>
    <property type="match status" value="1"/>
</dbReference>
<keyword evidence="2 5" id="KW-0238">DNA-binding</keyword>
<dbReference type="PRINTS" id="PR00035">
    <property type="entry name" value="HTHGNTR"/>
</dbReference>
<name>A0A1H4MKW8_TSUTY</name>
<dbReference type="Proteomes" id="UP000182241">
    <property type="component" value="Unassembled WGS sequence"/>
</dbReference>
<dbReference type="InterPro" id="IPR000524">
    <property type="entry name" value="Tscrpt_reg_HTH_GntR"/>
</dbReference>
<dbReference type="PROSITE" id="PS50949">
    <property type="entry name" value="HTH_GNTR"/>
    <property type="match status" value="1"/>
</dbReference>
<dbReference type="Gene3D" id="1.20.120.530">
    <property type="entry name" value="GntR ligand-binding domain-like"/>
    <property type="match status" value="1"/>
</dbReference>
<dbReference type="SMART" id="SM00895">
    <property type="entry name" value="FCD"/>
    <property type="match status" value="1"/>
</dbReference>
<evidence type="ECO:0000256" key="1">
    <source>
        <dbReference type="ARBA" id="ARBA00023015"/>
    </source>
</evidence>
<keyword evidence="6" id="KW-1185">Reference proteome</keyword>
<dbReference type="AlphaFoldDB" id="A0A1H4MKW8"/>
<dbReference type="Pfam" id="PF07729">
    <property type="entry name" value="FCD"/>
    <property type="match status" value="1"/>
</dbReference>
<organism evidence="5 6">
    <name type="scientific">Tsukamurella tyrosinosolvens</name>
    <dbReference type="NCBI Taxonomy" id="57704"/>
    <lineage>
        <taxon>Bacteria</taxon>
        <taxon>Bacillati</taxon>
        <taxon>Actinomycetota</taxon>
        <taxon>Actinomycetes</taxon>
        <taxon>Mycobacteriales</taxon>
        <taxon>Tsukamurellaceae</taxon>
        <taxon>Tsukamurella</taxon>
    </lineage>
</organism>
<accession>A0A1H4MKW8</accession>
<dbReference type="InterPro" id="IPR036388">
    <property type="entry name" value="WH-like_DNA-bd_sf"/>
</dbReference>
<keyword evidence="3" id="KW-0804">Transcription</keyword>
<dbReference type="InterPro" id="IPR008920">
    <property type="entry name" value="TF_FadR/GntR_C"/>
</dbReference>
<protein>
    <submittedName>
        <fullName evidence="5">DNA-binding transcriptional regulator, FadR family</fullName>
    </submittedName>
</protein>
<dbReference type="Gene3D" id="1.10.10.10">
    <property type="entry name" value="Winged helix-like DNA-binding domain superfamily/Winged helix DNA-binding domain"/>
    <property type="match status" value="1"/>
</dbReference>
<dbReference type="SUPFAM" id="SSF48008">
    <property type="entry name" value="GntR ligand-binding domain-like"/>
    <property type="match status" value="1"/>
</dbReference>
<dbReference type="CDD" id="cd07377">
    <property type="entry name" value="WHTH_GntR"/>
    <property type="match status" value="1"/>
</dbReference>
<dbReference type="KEGG" id="tsm:ASU32_03345"/>
<dbReference type="PANTHER" id="PTHR43537:SF24">
    <property type="entry name" value="GLUCONATE OPERON TRANSCRIPTIONAL REPRESSOR"/>
    <property type="match status" value="1"/>
</dbReference>
<proteinExistence type="predicted"/>
<evidence type="ECO:0000313" key="6">
    <source>
        <dbReference type="Proteomes" id="UP000182241"/>
    </source>
</evidence>
<dbReference type="InterPro" id="IPR036390">
    <property type="entry name" value="WH_DNA-bd_sf"/>
</dbReference>
<dbReference type="EMBL" id="FNSA01000003">
    <property type="protein sequence ID" value="SEB83165.1"/>
    <property type="molecule type" value="Genomic_DNA"/>
</dbReference>
<dbReference type="STRING" id="57704.SAMN04489793_0887"/>
<feature type="domain" description="HTH gntR-type" evidence="4">
    <location>
        <begin position="9"/>
        <end position="77"/>
    </location>
</feature>
<dbReference type="GO" id="GO:0003700">
    <property type="term" value="F:DNA-binding transcription factor activity"/>
    <property type="evidence" value="ECO:0007669"/>
    <property type="project" value="InterPro"/>
</dbReference>